<dbReference type="PANTHER" id="PTHR10306:SF9">
    <property type="entry name" value="SYNAPTOPHYSIN-LIKE PROTEIN 1"/>
    <property type="match status" value="1"/>
</dbReference>
<protein>
    <submittedName>
        <fullName evidence="1">Uncharacterized protein</fullName>
    </submittedName>
</protein>
<dbReference type="GO" id="GO:0030672">
    <property type="term" value="C:synaptic vesicle membrane"/>
    <property type="evidence" value="ECO:0007669"/>
    <property type="project" value="TreeGrafter"/>
</dbReference>
<organism evidence="1">
    <name type="scientific">Capra hircus</name>
    <name type="common">Goat</name>
    <dbReference type="NCBI Taxonomy" id="9925"/>
    <lineage>
        <taxon>Eukaryota</taxon>
        <taxon>Metazoa</taxon>
        <taxon>Chordata</taxon>
        <taxon>Craniata</taxon>
        <taxon>Vertebrata</taxon>
        <taxon>Euteleostomi</taxon>
        <taxon>Mammalia</taxon>
        <taxon>Eutheria</taxon>
        <taxon>Laurasiatheria</taxon>
        <taxon>Artiodactyla</taxon>
        <taxon>Ruminantia</taxon>
        <taxon>Pecora</taxon>
        <taxon>Bovidae</taxon>
        <taxon>Caprinae</taxon>
        <taxon>Capra</taxon>
    </lineage>
</organism>
<evidence type="ECO:0000313" key="1">
    <source>
        <dbReference type="Ensembl" id="ENSCHIP00010030048.1"/>
    </source>
</evidence>
<dbReference type="PANTHER" id="PTHR10306">
    <property type="entry name" value="SYNAPTOPHYSIN"/>
    <property type="match status" value="1"/>
</dbReference>
<proteinExistence type="predicted"/>
<reference evidence="1" key="1">
    <citation type="submission" date="2025-08" db="UniProtKB">
        <authorList>
            <consortium name="Ensembl"/>
        </authorList>
    </citation>
    <scope>IDENTIFICATION</scope>
</reference>
<name>A0A8C2XXJ9_CAPHI</name>
<accession>A0A8C2XXJ9</accession>
<sequence>ISSFQLRLNTLKEPLGFIKLLEWNASIFAFANCGGCKGKTEIQGSCTRCNSLLTASFLIILKLSCGRMLYSK</sequence>
<dbReference type="InterPro" id="IPR001285">
    <property type="entry name" value="Synaptophysin/porin"/>
</dbReference>
<dbReference type="Ensembl" id="ENSCHIT00010042349.1">
    <property type="protein sequence ID" value="ENSCHIP00010030048.1"/>
    <property type="gene ID" value="ENSCHIG00010022352.1"/>
</dbReference>
<dbReference type="AlphaFoldDB" id="A0A8C2XXJ9"/>